<dbReference type="InterPro" id="IPR036047">
    <property type="entry name" value="F-box-like_dom_sf"/>
</dbReference>
<gene>
    <name evidence="3" type="ORF">GQ55_5G124200</name>
</gene>
<name>A0A2T7DFK2_9POAL</name>
<evidence type="ECO:0000313" key="4">
    <source>
        <dbReference type="Proteomes" id="UP000244336"/>
    </source>
</evidence>
<accession>A0A2T7DFK2</accession>
<dbReference type="PANTHER" id="PTHR31348">
    <property type="entry name" value="EID1-LIKE F-BOX PROTEIN 2-RELATED"/>
    <property type="match status" value="1"/>
</dbReference>
<feature type="domain" description="F-box" evidence="2">
    <location>
        <begin position="55"/>
        <end position="95"/>
    </location>
</feature>
<dbReference type="PANTHER" id="PTHR31348:SF15">
    <property type="entry name" value="OS01G0802600 PROTEIN"/>
    <property type="match status" value="1"/>
</dbReference>
<feature type="compositionally biased region" description="Acidic residues" evidence="1">
    <location>
        <begin position="279"/>
        <end position="293"/>
    </location>
</feature>
<dbReference type="InterPro" id="IPR001810">
    <property type="entry name" value="F-box_dom"/>
</dbReference>
<dbReference type="STRING" id="1504633.A0A2T7DFK2"/>
<dbReference type="SUPFAM" id="SSF81383">
    <property type="entry name" value="F-box domain"/>
    <property type="match status" value="1"/>
</dbReference>
<dbReference type="Pfam" id="PF12937">
    <property type="entry name" value="F-box-like"/>
    <property type="match status" value="1"/>
</dbReference>
<dbReference type="Gramene" id="PUZ54345">
    <property type="protein sequence ID" value="PUZ54345"/>
    <property type="gene ID" value="GQ55_5G124200"/>
</dbReference>
<proteinExistence type="predicted"/>
<feature type="region of interest" description="Disordered" evidence="1">
    <location>
        <begin position="1"/>
        <end position="26"/>
    </location>
</feature>
<keyword evidence="4" id="KW-1185">Reference proteome</keyword>
<feature type="region of interest" description="Disordered" evidence="1">
    <location>
        <begin position="276"/>
        <end position="305"/>
    </location>
</feature>
<evidence type="ECO:0000313" key="3">
    <source>
        <dbReference type="EMBL" id="PUZ54345.1"/>
    </source>
</evidence>
<evidence type="ECO:0000259" key="2">
    <source>
        <dbReference type="Pfam" id="PF12937"/>
    </source>
</evidence>
<dbReference type="InterPro" id="IPR040267">
    <property type="entry name" value="EID1-like"/>
</dbReference>
<feature type="compositionally biased region" description="Basic and acidic residues" evidence="1">
    <location>
        <begin position="294"/>
        <end position="305"/>
    </location>
</feature>
<dbReference type="AlphaFoldDB" id="A0A2T7DFK2"/>
<reference evidence="3 4" key="1">
    <citation type="submission" date="2018-04" db="EMBL/GenBank/DDBJ databases">
        <title>WGS assembly of Panicum hallii var. hallii HAL2.</title>
        <authorList>
            <person name="Lovell J."/>
            <person name="Jenkins J."/>
            <person name="Lowry D."/>
            <person name="Mamidi S."/>
            <person name="Sreedasyam A."/>
            <person name="Weng X."/>
            <person name="Barry K."/>
            <person name="Bonette J."/>
            <person name="Campitelli B."/>
            <person name="Daum C."/>
            <person name="Gordon S."/>
            <person name="Gould B."/>
            <person name="Lipzen A."/>
            <person name="MacQueen A."/>
            <person name="Palacio-Mejia J."/>
            <person name="Plott C."/>
            <person name="Shakirov E."/>
            <person name="Shu S."/>
            <person name="Yoshinaga Y."/>
            <person name="Zane M."/>
            <person name="Rokhsar D."/>
            <person name="Grimwood J."/>
            <person name="Schmutz J."/>
            <person name="Juenger T."/>
        </authorList>
    </citation>
    <scope>NUCLEOTIDE SEQUENCE [LARGE SCALE GENOMIC DNA]</scope>
    <source>
        <strain evidence="4">cv. HAL2</strain>
    </source>
</reference>
<evidence type="ECO:0000256" key="1">
    <source>
        <dbReference type="SAM" id="MobiDB-lite"/>
    </source>
</evidence>
<organism evidence="3 4">
    <name type="scientific">Panicum hallii var. hallii</name>
    <dbReference type="NCBI Taxonomy" id="1504633"/>
    <lineage>
        <taxon>Eukaryota</taxon>
        <taxon>Viridiplantae</taxon>
        <taxon>Streptophyta</taxon>
        <taxon>Embryophyta</taxon>
        <taxon>Tracheophyta</taxon>
        <taxon>Spermatophyta</taxon>
        <taxon>Magnoliopsida</taxon>
        <taxon>Liliopsida</taxon>
        <taxon>Poales</taxon>
        <taxon>Poaceae</taxon>
        <taxon>PACMAD clade</taxon>
        <taxon>Panicoideae</taxon>
        <taxon>Panicodae</taxon>
        <taxon>Paniceae</taxon>
        <taxon>Panicinae</taxon>
        <taxon>Panicum</taxon>
        <taxon>Panicum sect. Panicum</taxon>
    </lineage>
</organism>
<protein>
    <recommendedName>
        <fullName evidence="2">F-box domain-containing protein</fullName>
    </recommendedName>
</protein>
<dbReference type="OrthoDB" id="761790at2759"/>
<dbReference type="EMBL" id="CM009753">
    <property type="protein sequence ID" value="PUZ54345.1"/>
    <property type="molecule type" value="Genomic_DNA"/>
</dbReference>
<sequence length="305" mass="32066">MSDGARNTRRFFGASSSGAGGSGAGSASYRGGGGGGGIGAARVSDVNTGILDENVLALVFRSINFDPKALCTVARVSRRLRAVAERVLWRELCISRAPRMVASLTGVPVGVAGAPAPPPPGRIVGGWPALAKLLLFCCGAASAAVPGHFTGVSRFSKTSGRSFLSRRCRGDLLYVSDPCEHAVPGAADDVGAYRGVFRGFMRSRTRACLVGRRAALETRVRCPYCGARVWSMVAAGLVPRSAWRRLGAYEGRLEYYVCVSGHLHGNCWLARLTSSDGEHDGDSDDDDDDDDASTEGRSDDGHVPS</sequence>
<dbReference type="Proteomes" id="UP000244336">
    <property type="component" value="Chromosome 5"/>
</dbReference>